<evidence type="ECO:0000313" key="4">
    <source>
        <dbReference type="RefSeq" id="XP_006821328.1"/>
    </source>
</evidence>
<protein>
    <submittedName>
        <fullName evidence="4">Uncharacterized protein LOC102808620</fullName>
    </submittedName>
</protein>
<reference evidence="4" key="1">
    <citation type="submission" date="2025-08" db="UniProtKB">
        <authorList>
            <consortium name="RefSeq"/>
        </authorList>
    </citation>
    <scope>IDENTIFICATION</scope>
    <source>
        <tissue evidence="4">Testes</tissue>
    </source>
</reference>
<sequence>MNSCDSDTRRLNQVQRDEMLRMESLRRPLNLQQGKRGNLVICATCFLMVLVFAIFAVLTVSFPIIGWMLAFPLIFVFLVIVRHISGCIVGRRFDRLEADARASREARNSSVNRETNDDGSLPAVPDMPPSYDVACPDSSQMGNVSSPVYAISGGSISDSGNHDQDLMYYVNESYEQDGDEPPPPSYEEALRLKELEESNNTPT</sequence>
<organism evidence="3 4">
    <name type="scientific">Saccoglossus kowalevskii</name>
    <name type="common">Acorn worm</name>
    <dbReference type="NCBI Taxonomy" id="10224"/>
    <lineage>
        <taxon>Eukaryota</taxon>
        <taxon>Metazoa</taxon>
        <taxon>Hemichordata</taxon>
        <taxon>Enteropneusta</taxon>
        <taxon>Harrimaniidae</taxon>
        <taxon>Saccoglossus</taxon>
    </lineage>
</organism>
<keyword evidence="2" id="KW-1133">Transmembrane helix</keyword>
<evidence type="ECO:0000256" key="2">
    <source>
        <dbReference type="SAM" id="Phobius"/>
    </source>
</evidence>
<feature type="region of interest" description="Disordered" evidence="1">
    <location>
        <begin position="154"/>
        <end position="203"/>
    </location>
</feature>
<feature type="region of interest" description="Disordered" evidence="1">
    <location>
        <begin position="104"/>
        <end position="127"/>
    </location>
</feature>
<keyword evidence="2" id="KW-0472">Membrane</keyword>
<feature type="transmembrane region" description="Helical" evidence="2">
    <location>
        <begin position="37"/>
        <end position="58"/>
    </location>
</feature>
<dbReference type="RefSeq" id="XP_006821328.1">
    <property type="nucleotide sequence ID" value="XM_006821265.1"/>
</dbReference>
<gene>
    <name evidence="4" type="primary">LOC102808620</name>
</gene>
<dbReference type="GeneID" id="102808620"/>
<dbReference type="Proteomes" id="UP000694865">
    <property type="component" value="Unplaced"/>
</dbReference>
<feature type="transmembrane region" description="Helical" evidence="2">
    <location>
        <begin position="64"/>
        <end position="85"/>
    </location>
</feature>
<evidence type="ECO:0000313" key="3">
    <source>
        <dbReference type="Proteomes" id="UP000694865"/>
    </source>
</evidence>
<keyword evidence="3" id="KW-1185">Reference proteome</keyword>
<evidence type="ECO:0000256" key="1">
    <source>
        <dbReference type="SAM" id="MobiDB-lite"/>
    </source>
</evidence>
<accession>A0ABM0MMT7</accession>
<name>A0ABM0MMT7_SACKO</name>
<proteinExistence type="predicted"/>
<keyword evidence="2" id="KW-0812">Transmembrane</keyword>